<dbReference type="Gene3D" id="3.20.20.450">
    <property type="entry name" value="EAL domain"/>
    <property type="match status" value="1"/>
</dbReference>
<evidence type="ECO:0000313" key="3">
    <source>
        <dbReference type="Proteomes" id="UP000753908"/>
    </source>
</evidence>
<dbReference type="EMBL" id="JAHHIF010000057">
    <property type="protein sequence ID" value="MBW4548224.1"/>
    <property type="molecule type" value="Genomic_DNA"/>
</dbReference>
<protein>
    <recommendedName>
        <fullName evidence="1">EAL domain-containing protein</fullName>
    </recommendedName>
</protein>
<proteinExistence type="predicted"/>
<reference evidence="2" key="1">
    <citation type="submission" date="2021-05" db="EMBL/GenBank/DDBJ databases">
        <authorList>
            <person name="Pietrasiak N."/>
            <person name="Ward R."/>
            <person name="Stajich J.E."/>
            <person name="Kurbessoian T."/>
        </authorList>
    </citation>
    <scope>NUCLEOTIDE SEQUENCE</scope>
    <source>
        <strain evidence="2">CPER-KK1</strain>
    </source>
</reference>
<sequence>MNTKLQEPLNLECELHKALKRGEMLLHYQPRVDLHSGRMIALEANYLELEVTESLLMDVVENEQNFLKLSAAVG</sequence>
<reference evidence="2" key="2">
    <citation type="journal article" date="2022" name="Microbiol. Resour. Announc.">
        <title>Metagenome Sequencing to Explore Phylogenomics of Terrestrial Cyanobacteria.</title>
        <authorList>
            <person name="Ward R.D."/>
            <person name="Stajich J.E."/>
            <person name="Johansen J.R."/>
            <person name="Huntemann M."/>
            <person name="Clum A."/>
            <person name="Foster B."/>
            <person name="Foster B."/>
            <person name="Roux S."/>
            <person name="Palaniappan K."/>
            <person name="Varghese N."/>
            <person name="Mukherjee S."/>
            <person name="Reddy T.B.K."/>
            <person name="Daum C."/>
            <person name="Copeland A."/>
            <person name="Chen I.A."/>
            <person name="Ivanova N.N."/>
            <person name="Kyrpides N.C."/>
            <person name="Shapiro N."/>
            <person name="Eloe-Fadrosh E.A."/>
            <person name="Pietrasiak N."/>
        </authorList>
    </citation>
    <scope>NUCLEOTIDE SEQUENCE</scope>
    <source>
        <strain evidence="2">CPER-KK1</strain>
    </source>
</reference>
<accession>A0A951PRY5</accession>
<feature type="domain" description="EAL" evidence="1">
    <location>
        <begin position="8"/>
        <end position="74"/>
    </location>
</feature>
<comment type="caution">
    <text evidence="2">The sequence shown here is derived from an EMBL/GenBank/DDBJ whole genome shotgun (WGS) entry which is preliminary data.</text>
</comment>
<organism evidence="2 3">
    <name type="scientific">Symplocastrum torsivum CPER-KK1</name>
    <dbReference type="NCBI Taxonomy" id="450513"/>
    <lineage>
        <taxon>Bacteria</taxon>
        <taxon>Bacillati</taxon>
        <taxon>Cyanobacteriota</taxon>
        <taxon>Cyanophyceae</taxon>
        <taxon>Oscillatoriophycideae</taxon>
        <taxon>Oscillatoriales</taxon>
        <taxon>Microcoleaceae</taxon>
        <taxon>Symplocastrum</taxon>
    </lineage>
</organism>
<dbReference type="PROSITE" id="PS50883">
    <property type="entry name" value="EAL"/>
    <property type="match status" value="1"/>
</dbReference>
<dbReference type="AlphaFoldDB" id="A0A951PRY5"/>
<evidence type="ECO:0000313" key="2">
    <source>
        <dbReference type="EMBL" id="MBW4548224.1"/>
    </source>
</evidence>
<dbReference type="InterPro" id="IPR035919">
    <property type="entry name" value="EAL_sf"/>
</dbReference>
<gene>
    <name evidence="2" type="ORF">KME25_27845</name>
</gene>
<evidence type="ECO:0000259" key="1">
    <source>
        <dbReference type="PROSITE" id="PS50883"/>
    </source>
</evidence>
<dbReference type="SUPFAM" id="SSF141868">
    <property type="entry name" value="EAL domain-like"/>
    <property type="match status" value="1"/>
</dbReference>
<dbReference type="Proteomes" id="UP000753908">
    <property type="component" value="Unassembled WGS sequence"/>
</dbReference>
<dbReference type="InterPro" id="IPR001633">
    <property type="entry name" value="EAL_dom"/>
</dbReference>
<name>A0A951PRY5_9CYAN</name>